<organism evidence="1 2">
    <name type="scientific">Halorussus aquaticus</name>
    <dbReference type="NCBI Taxonomy" id="2953748"/>
    <lineage>
        <taxon>Archaea</taxon>
        <taxon>Methanobacteriati</taxon>
        <taxon>Methanobacteriota</taxon>
        <taxon>Stenosarchaea group</taxon>
        <taxon>Halobacteria</taxon>
        <taxon>Halobacteriales</taxon>
        <taxon>Haladaptataceae</taxon>
        <taxon>Halorussus</taxon>
    </lineage>
</organism>
<dbReference type="GeneID" id="73047150"/>
<evidence type="ECO:0000313" key="2">
    <source>
        <dbReference type="Proteomes" id="UP001595945"/>
    </source>
</evidence>
<dbReference type="Pfam" id="PF24461">
    <property type="entry name" value="DUF7576"/>
    <property type="match status" value="1"/>
</dbReference>
<sequence>MPEIYGEYEGDAETQYVACVVCGDLLDLFDPHPMFRDEDVSEVGDVVARTYHFCSDDCRQRWRRERDAGE</sequence>
<keyword evidence="2" id="KW-1185">Reference proteome</keyword>
<protein>
    <recommendedName>
        <fullName evidence="3">MYM-type Zinc finger with FCS sequence motif-containing protein</fullName>
    </recommendedName>
</protein>
<name>A0ABD5Q042_9EURY</name>
<accession>A0ABD5Q042</accession>
<gene>
    <name evidence="1" type="ORF">ACFO9K_06410</name>
</gene>
<proteinExistence type="predicted"/>
<dbReference type="Proteomes" id="UP001595945">
    <property type="component" value="Unassembled WGS sequence"/>
</dbReference>
<evidence type="ECO:0008006" key="3">
    <source>
        <dbReference type="Google" id="ProtNLM"/>
    </source>
</evidence>
<dbReference type="EMBL" id="JBHSHT010000001">
    <property type="protein sequence ID" value="MFC4823889.1"/>
    <property type="molecule type" value="Genomic_DNA"/>
</dbReference>
<evidence type="ECO:0000313" key="1">
    <source>
        <dbReference type="EMBL" id="MFC4823889.1"/>
    </source>
</evidence>
<dbReference type="InterPro" id="IPR055998">
    <property type="entry name" value="DUF7576"/>
</dbReference>
<dbReference type="AlphaFoldDB" id="A0ABD5Q042"/>
<comment type="caution">
    <text evidence="1">The sequence shown here is derived from an EMBL/GenBank/DDBJ whole genome shotgun (WGS) entry which is preliminary data.</text>
</comment>
<reference evidence="1 2" key="1">
    <citation type="journal article" date="2019" name="Int. J. Syst. Evol. Microbiol.">
        <title>The Global Catalogue of Microorganisms (GCM) 10K type strain sequencing project: providing services to taxonomists for standard genome sequencing and annotation.</title>
        <authorList>
            <consortium name="The Broad Institute Genomics Platform"/>
            <consortium name="The Broad Institute Genome Sequencing Center for Infectious Disease"/>
            <person name="Wu L."/>
            <person name="Ma J."/>
        </authorList>
    </citation>
    <scope>NUCLEOTIDE SEQUENCE [LARGE SCALE GENOMIC DNA]</scope>
    <source>
        <strain evidence="1 2">XZYJ18</strain>
    </source>
</reference>
<dbReference type="RefSeq" id="WP_254270109.1">
    <property type="nucleotide sequence ID" value="NZ_CP100401.1"/>
</dbReference>